<dbReference type="STRING" id="574096.HA38_12085"/>
<dbReference type="CDD" id="cd18776">
    <property type="entry name" value="AfaD-like"/>
    <property type="match status" value="1"/>
</dbReference>
<accession>A0A2V2BI64</accession>
<dbReference type="RefSeq" id="WP_072404757.1">
    <property type="nucleotide sequence ID" value="NZ_JAKZMU010000012.1"/>
</dbReference>
<dbReference type="Gene3D" id="2.60.40.1570">
    <property type="entry name" value="Dr adhesin"/>
    <property type="match status" value="1"/>
</dbReference>
<comment type="caution">
    <text evidence="3">The sequence shown here is derived from an EMBL/GenBank/DDBJ whole genome shotgun (WGS) entry which is preliminary data.</text>
</comment>
<evidence type="ECO:0000313" key="3">
    <source>
        <dbReference type="EMBL" id="PWK94591.1"/>
    </source>
</evidence>
<dbReference type="InterPro" id="IPR037028">
    <property type="entry name" value="Dr_adhesin_sf"/>
</dbReference>
<feature type="signal peptide" evidence="2">
    <location>
        <begin position="1"/>
        <end position="28"/>
    </location>
</feature>
<sequence length="148" mass="15440">MNNATAGARRWLFVLTGLLLTAAGAAQAGPVLQLTATPGLQAGQVRDGTLLMRGRVSSNDPHGGFRLWCATHAPGDSSVRCVLTGQRHAGNTLRVRLSGEGWQPGPPPEGGMMTFNAERSVAFRIEADGDQQAAADTWAMALSAATTD</sequence>
<evidence type="ECO:0000256" key="1">
    <source>
        <dbReference type="ARBA" id="ARBA00022729"/>
    </source>
</evidence>
<name>A0A2V2BI64_9GAMM</name>
<dbReference type="SUPFAM" id="SSF49401">
    <property type="entry name" value="Bacterial adhesins"/>
    <property type="match status" value="1"/>
</dbReference>
<keyword evidence="1 2" id="KW-0732">Signal</keyword>
<dbReference type="Proteomes" id="UP000245981">
    <property type="component" value="Unassembled WGS sequence"/>
</dbReference>
<dbReference type="InterPro" id="IPR008394">
    <property type="entry name" value="AfaD"/>
</dbReference>
<gene>
    <name evidence="3" type="ORF">C7431_11087</name>
</gene>
<organism evidence="3 4">
    <name type="scientific">Pantoea allii</name>
    <dbReference type="NCBI Taxonomy" id="574096"/>
    <lineage>
        <taxon>Bacteria</taxon>
        <taxon>Pseudomonadati</taxon>
        <taxon>Pseudomonadota</taxon>
        <taxon>Gammaproteobacteria</taxon>
        <taxon>Enterobacterales</taxon>
        <taxon>Erwiniaceae</taxon>
        <taxon>Pantoea</taxon>
    </lineage>
</organism>
<dbReference type="InterPro" id="IPR008966">
    <property type="entry name" value="Adhesion_dom_sf"/>
</dbReference>
<reference evidence="3 4" key="1">
    <citation type="submission" date="2018-05" db="EMBL/GenBank/DDBJ databases">
        <title>Genomic Encyclopedia of Type Strains, Phase IV (KMG-V): Genome sequencing to study the core and pangenomes of soil and plant-associated prokaryotes.</title>
        <authorList>
            <person name="Whitman W."/>
        </authorList>
    </citation>
    <scope>NUCLEOTIDE SEQUENCE [LARGE SCALE GENOMIC DNA]</scope>
    <source>
        <strain evidence="3 4">PNA 200-10</strain>
    </source>
</reference>
<evidence type="ECO:0000256" key="2">
    <source>
        <dbReference type="SAM" id="SignalP"/>
    </source>
</evidence>
<dbReference type="Pfam" id="PF05775">
    <property type="entry name" value="AfaD"/>
    <property type="match status" value="1"/>
</dbReference>
<dbReference type="OrthoDB" id="6638630at2"/>
<evidence type="ECO:0000313" key="4">
    <source>
        <dbReference type="Proteomes" id="UP000245981"/>
    </source>
</evidence>
<proteinExistence type="predicted"/>
<protein>
    <submittedName>
        <fullName evidence="3">AfaD invasin protein</fullName>
    </submittedName>
</protein>
<feature type="chain" id="PRO_5016036670" evidence="2">
    <location>
        <begin position="29"/>
        <end position="148"/>
    </location>
</feature>
<dbReference type="EMBL" id="QGHF01000010">
    <property type="protein sequence ID" value="PWK94591.1"/>
    <property type="molecule type" value="Genomic_DNA"/>
</dbReference>
<dbReference type="AlphaFoldDB" id="A0A2V2BI64"/>